<name>A0ABV1KUK6_9BACL</name>
<feature type="domain" description="F5/8 type C" evidence="1">
    <location>
        <begin position="778"/>
        <end position="893"/>
    </location>
</feature>
<organism evidence="2 3">
    <name type="scientific">Cohnella silvisoli</name>
    <dbReference type="NCBI Taxonomy" id="2873699"/>
    <lineage>
        <taxon>Bacteria</taxon>
        <taxon>Bacillati</taxon>
        <taxon>Bacillota</taxon>
        <taxon>Bacilli</taxon>
        <taxon>Bacillales</taxon>
        <taxon>Paenibacillaceae</taxon>
        <taxon>Cohnella</taxon>
    </lineage>
</organism>
<reference evidence="2 3" key="1">
    <citation type="journal article" date="2023" name="Genome Announc.">
        <title>Pan-Genome Analyses of the Genus Cohnella and Proposal of the Novel Species Cohnella silvisoli sp. nov., Isolated from Forest Soil.</title>
        <authorList>
            <person name="Wang C."/>
            <person name="Mao L."/>
            <person name="Bao G."/>
            <person name="Zhu H."/>
        </authorList>
    </citation>
    <scope>NUCLEOTIDE SEQUENCE [LARGE SCALE GENOMIC DNA]</scope>
    <source>
        <strain evidence="2 3">NL03-T5-1</strain>
    </source>
</reference>
<proteinExistence type="predicted"/>
<dbReference type="Proteomes" id="UP001493487">
    <property type="component" value="Unassembled WGS sequence"/>
</dbReference>
<sequence length="893" mass="96987">MLVLTLASGGLSASAAGTGSFEIGGYWQPPIFVGADYNTMANWANIANAHIDNVMGLRIPSGQTANKTNNESGIANSYANNVKLYATDSQIYDKRVFTSADIASLQSLLTPYKNDSRVKAIDLRDEPNATDMEGIANTYKQAKAFAPNLDFYVNLLPVFAVPDTQAPPGKLFLSNSAARGNGSYVSPGNSLGQTITIPAGITYLHGIDMYIDSLQWTSGETLTLKLWNSTAKTSLISQASIAGTGSSTAADFYRYFNLYANVTPGSTYYIELVHSGGGDNQVGWVVRSSGDTYSGGTGYENGIAKTYDFFFRLYTTRTNAGTSYENYVDDWVQYSGANYILYDNYPFKGGYDDSTHFLNAEAIRGRGLANDVLYGGFLQGIEIRTSTGVQTYRSPTVNQMRWNVYSLLPYGYKKMNWFTYWRPDDGGGSEFFYNTAVDFDGTLLPRYSAIQTLNAEMRNLGNTLKDLTSVRVYHSGSSLWTGTTAVPNDFFVKPLDSTQPMIEGYFTNAAGRKYIMLSNRDYISARTVSFQLNPKPSDLTEISKTTGLEVAVPGYNASTGIVTLTFSEGEGKLFALPIGFSPYDNLAAEAKVTATSSYESTADDGWGVSKANDDKRGSGTINGVKSSGWSSTNNLGSDHTESITFDLGASKTVGEVNLFPRGGGGIFFPIDFNIQIAQNAGGPWTTVVTKTNYPASTTGQWFPFTPATARYVKIEGTKLRPVGSEYRMQLAEVEIYASPNYARGASLSATSSAEFPNSWGLSGLNDQIRNSVYTAPGWSSNSNLSANHTESVTLNLQSVKTFSRVDLYPRNDKDNIGLGFPIDFTIQVANSASGPWTTVVSQTGYAQPTGTVQSFSFASQSAQYVKIQGTNLRQILTESGSPYRMQLAEIEIH</sequence>
<protein>
    <submittedName>
        <fullName evidence="2">Discoidin domain-containing protein</fullName>
    </submittedName>
</protein>
<dbReference type="Gene3D" id="2.60.120.260">
    <property type="entry name" value="Galactose-binding domain-like"/>
    <property type="match status" value="2"/>
</dbReference>
<keyword evidence="3" id="KW-1185">Reference proteome</keyword>
<dbReference type="RefSeq" id="WP_232186153.1">
    <property type="nucleotide sequence ID" value="NZ_JAIOAP010000007.1"/>
</dbReference>
<dbReference type="InterPro" id="IPR008979">
    <property type="entry name" value="Galactose-bd-like_sf"/>
</dbReference>
<dbReference type="PROSITE" id="PS50022">
    <property type="entry name" value="FA58C_3"/>
    <property type="match status" value="2"/>
</dbReference>
<dbReference type="Gene3D" id="3.20.20.80">
    <property type="entry name" value="Glycosidases"/>
    <property type="match status" value="1"/>
</dbReference>
<dbReference type="Pfam" id="PF00754">
    <property type="entry name" value="F5_F8_type_C"/>
    <property type="match status" value="2"/>
</dbReference>
<comment type="caution">
    <text evidence="2">The sequence shown here is derived from an EMBL/GenBank/DDBJ whole genome shotgun (WGS) entry which is preliminary data.</text>
</comment>
<evidence type="ECO:0000313" key="2">
    <source>
        <dbReference type="EMBL" id="MEQ4483676.1"/>
    </source>
</evidence>
<evidence type="ECO:0000259" key="1">
    <source>
        <dbReference type="PROSITE" id="PS50022"/>
    </source>
</evidence>
<dbReference type="EMBL" id="JASKHM010000008">
    <property type="protein sequence ID" value="MEQ4483676.1"/>
    <property type="molecule type" value="Genomic_DNA"/>
</dbReference>
<dbReference type="SUPFAM" id="SSF49785">
    <property type="entry name" value="Galactose-binding domain-like"/>
    <property type="match status" value="2"/>
</dbReference>
<accession>A0ABV1KUK6</accession>
<gene>
    <name evidence="2" type="ORF">QJS35_14875</name>
</gene>
<feature type="domain" description="F5/8 type C" evidence="1">
    <location>
        <begin position="575"/>
        <end position="738"/>
    </location>
</feature>
<evidence type="ECO:0000313" key="3">
    <source>
        <dbReference type="Proteomes" id="UP001493487"/>
    </source>
</evidence>
<dbReference type="InterPro" id="IPR000421">
    <property type="entry name" value="FA58C"/>
</dbReference>